<dbReference type="PANTHER" id="PTHR11614">
    <property type="entry name" value="PHOSPHOLIPASE-RELATED"/>
    <property type="match status" value="1"/>
</dbReference>
<dbReference type="Pfam" id="PF12146">
    <property type="entry name" value="Hydrolase_4"/>
    <property type="match status" value="1"/>
</dbReference>
<reference evidence="2" key="1">
    <citation type="submission" date="2022-12" db="EMBL/GenBank/DDBJ databases">
        <title>Marinomonas 15G1-11 sp. nov, isolated from marine algae.</title>
        <authorList>
            <person name="Butt M."/>
            <person name="Choi D.G."/>
            <person name="Kim J.M."/>
            <person name="Lee J.K."/>
            <person name="Baek J.H."/>
            <person name="Jeon C.O."/>
        </authorList>
    </citation>
    <scope>NUCLEOTIDE SEQUENCE</scope>
    <source>
        <strain evidence="2">15G1-11</strain>
    </source>
</reference>
<dbReference type="RefSeq" id="WP_269126226.1">
    <property type="nucleotide sequence ID" value="NZ_JAPUBN010000018.1"/>
</dbReference>
<dbReference type="EMBL" id="JAPUBN010000018">
    <property type="protein sequence ID" value="MCZ2722531.1"/>
    <property type="molecule type" value="Genomic_DNA"/>
</dbReference>
<dbReference type="InterPro" id="IPR029058">
    <property type="entry name" value="AB_hydrolase_fold"/>
</dbReference>
<keyword evidence="2" id="KW-0378">Hydrolase</keyword>
<evidence type="ECO:0000313" key="3">
    <source>
        <dbReference type="Proteomes" id="UP001149719"/>
    </source>
</evidence>
<protein>
    <submittedName>
        <fullName evidence="2">Alpha/beta fold hydrolase</fullName>
    </submittedName>
</protein>
<dbReference type="GO" id="GO:0016787">
    <property type="term" value="F:hydrolase activity"/>
    <property type="evidence" value="ECO:0007669"/>
    <property type="project" value="UniProtKB-KW"/>
</dbReference>
<dbReference type="SUPFAM" id="SSF53474">
    <property type="entry name" value="alpha/beta-Hydrolases"/>
    <property type="match status" value="1"/>
</dbReference>
<evidence type="ECO:0000259" key="1">
    <source>
        <dbReference type="Pfam" id="PF12146"/>
    </source>
</evidence>
<accession>A0ABT4JWE2</accession>
<dbReference type="Gene3D" id="3.40.50.1820">
    <property type="entry name" value="alpha/beta hydrolase"/>
    <property type="match status" value="1"/>
</dbReference>
<proteinExistence type="predicted"/>
<comment type="caution">
    <text evidence="2">The sequence shown here is derived from an EMBL/GenBank/DDBJ whole genome shotgun (WGS) entry which is preliminary data.</text>
</comment>
<keyword evidence="3" id="KW-1185">Reference proteome</keyword>
<gene>
    <name evidence="2" type="ORF">O1D97_13170</name>
</gene>
<name>A0ABT4JWE2_9GAMM</name>
<dbReference type="InterPro" id="IPR022742">
    <property type="entry name" value="Hydrolase_4"/>
</dbReference>
<organism evidence="2 3">
    <name type="scientific">Marinomonas phaeophyticola</name>
    <dbReference type="NCBI Taxonomy" id="3004091"/>
    <lineage>
        <taxon>Bacteria</taxon>
        <taxon>Pseudomonadati</taxon>
        <taxon>Pseudomonadota</taxon>
        <taxon>Gammaproteobacteria</taxon>
        <taxon>Oceanospirillales</taxon>
        <taxon>Oceanospirillaceae</taxon>
        <taxon>Marinomonas</taxon>
    </lineage>
</organism>
<feature type="domain" description="Serine aminopeptidase S33" evidence="1">
    <location>
        <begin position="72"/>
        <end position="192"/>
    </location>
</feature>
<evidence type="ECO:0000313" key="2">
    <source>
        <dbReference type="EMBL" id="MCZ2722531.1"/>
    </source>
</evidence>
<sequence length="378" mass="42298">MLSFLFASLSYAGIGVIPQTDEAFEEYLLRVDTFLQQNKQILMVGNKQQEIQAVMPFEYFPAAHCKGETKGLLLSHGLSDSPYGMRSVAQRLSENCVHVRVILLPGHGTRAEDLIDVTREDWRQTFNRSALTFKGEVDSFFVGGFSTGGALALNFAVDHSDDVEGVVLFSPLLKINSGIDWLSPFLSPVLTWLDHEETDDYAKYASIPVPAIAEAYKTAKELRSRLHEKPLSSVPVFIALADQDATVDSAVTQSIFSKSLVNKKSQMLIYSSEMENQTQSRTRVINAYLPHQKITGLSHMSIHGSPKDPHYGSEGDYRICDFLSDEESFQRCKTEPSIWFGEKGELLSSKSAYGARITWNPYFNLLVEDIIQFIKSNS</sequence>
<dbReference type="Proteomes" id="UP001149719">
    <property type="component" value="Unassembled WGS sequence"/>
</dbReference>
<dbReference type="InterPro" id="IPR051044">
    <property type="entry name" value="MAG_DAG_Lipase"/>
</dbReference>